<feature type="region of interest" description="Disordered" evidence="1">
    <location>
        <begin position="42"/>
        <end position="62"/>
    </location>
</feature>
<accession>A0A329MJI9</accession>
<proteinExistence type="predicted"/>
<evidence type="ECO:0000313" key="2">
    <source>
        <dbReference type="EMBL" id="RAV17827.1"/>
    </source>
</evidence>
<dbReference type="Proteomes" id="UP000250369">
    <property type="component" value="Unassembled WGS sequence"/>
</dbReference>
<name>A0A329MJI9_9BACL</name>
<evidence type="ECO:0000256" key="1">
    <source>
        <dbReference type="SAM" id="MobiDB-lite"/>
    </source>
</evidence>
<dbReference type="EMBL" id="QMFB01000017">
    <property type="protein sequence ID" value="RAV17827.1"/>
    <property type="molecule type" value="Genomic_DNA"/>
</dbReference>
<protein>
    <submittedName>
        <fullName evidence="2">Uncharacterized protein</fullName>
    </submittedName>
</protein>
<comment type="caution">
    <text evidence="2">The sequence shown here is derived from an EMBL/GenBank/DDBJ whole genome shotgun (WGS) entry which is preliminary data.</text>
</comment>
<organism evidence="2 3">
    <name type="scientific">Paenibacillus contaminans</name>
    <dbReference type="NCBI Taxonomy" id="450362"/>
    <lineage>
        <taxon>Bacteria</taxon>
        <taxon>Bacillati</taxon>
        <taxon>Bacillota</taxon>
        <taxon>Bacilli</taxon>
        <taxon>Bacillales</taxon>
        <taxon>Paenibacillaceae</taxon>
        <taxon>Paenibacillus</taxon>
    </lineage>
</organism>
<evidence type="ECO:0000313" key="3">
    <source>
        <dbReference type="Proteomes" id="UP000250369"/>
    </source>
</evidence>
<feature type="compositionally biased region" description="Polar residues" evidence="1">
    <location>
        <begin position="45"/>
        <end position="54"/>
    </location>
</feature>
<sequence length="62" mass="6981">MLHPLAAWCCWNFLVSADAELLPDKRRQMDRAIADRVQARDGMTTGVQAMQSNMRGKRDGSC</sequence>
<reference evidence="2 3" key="1">
    <citation type="journal article" date="2009" name="Int. J. Syst. Evol. Microbiol.">
        <title>Paenibacillus contaminans sp. nov., isolated from a contaminated laboratory plate.</title>
        <authorList>
            <person name="Chou J.H."/>
            <person name="Lee J.H."/>
            <person name="Lin M.C."/>
            <person name="Chang P.S."/>
            <person name="Arun A.B."/>
            <person name="Young C.C."/>
            <person name="Chen W.M."/>
        </authorList>
    </citation>
    <scope>NUCLEOTIDE SEQUENCE [LARGE SCALE GENOMIC DNA]</scope>
    <source>
        <strain evidence="2 3">CKOBP-6</strain>
    </source>
</reference>
<gene>
    <name evidence="2" type="ORF">DQG23_25790</name>
</gene>
<dbReference type="AlphaFoldDB" id="A0A329MJI9"/>
<keyword evidence="3" id="KW-1185">Reference proteome</keyword>